<protein>
    <submittedName>
        <fullName evidence="2">Uncharacterized protein</fullName>
    </submittedName>
</protein>
<evidence type="ECO:0000313" key="2">
    <source>
        <dbReference type="EMBL" id="JAE03801.1"/>
    </source>
</evidence>
<sequence length="41" mass="4862">MYIVTCPHSFTLLFLAVLVMLSKVLLCCMLMVCLCWWPWRP</sequence>
<evidence type="ECO:0000256" key="1">
    <source>
        <dbReference type="SAM" id="Phobius"/>
    </source>
</evidence>
<accession>A0A0A9F0Y4</accession>
<feature type="transmembrane region" description="Helical" evidence="1">
    <location>
        <begin position="12"/>
        <end position="39"/>
    </location>
</feature>
<reference evidence="2" key="1">
    <citation type="submission" date="2014-09" db="EMBL/GenBank/DDBJ databases">
        <authorList>
            <person name="Magalhaes I.L.F."/>
            <person name="Oliveira U."/>
            <person name="Santos F.R."/>
            <person name="Vidigal T.H.D.A."/>
            <person name="Brescovit A.D."/>
            <person name="Santos A.J."/>
        </authorList>
    </citation>
    <scope>NUCLEOTIDE SEQUENCE</scope>
    <source>
        <tissue evidence="2">Shoot tissue taken approximately 20 cm above the soil surface</tissue>
    </source>
</reference>
<proteinExistence type="predicted"/>
<reference evidence="2" key="2">
    <citation type="journal article" date="2015" name="Data Brief">
        <title>Shoot transcriptome of the giant reed, Arundo donax.</title>
        <authorList>
            <person name="Barrero R.A."/>
            <person name="Guerrero F.D."/>
            <person name="Moolhuijzen P."/>
            <person name="Goolsby J.A."/>
            <person name="Tidwell J."/>
            <person name="Bellgard S.E."/>
            <person name="Bellgard M.I."/>
        </authorList>
    </citation>
    <scope>NUCLEOTIDE SEQUENCE</scope>
    <source>
        <tissue evidence="2">Shoot tissue taken approximately 20 cm above the soil surface</tissue>
    </source>
</reference>
<keyword evidence="1" id="KW-0812">Transmembrane</keyword>
<keyword evidence="1" id="KW-1133">Transmembrane helix</keyword>
<dbReference type="EMBL" id="GBRH01194095">
    <property type="protein sequence ID" value="JAE03801.1"/>
    <property type="molecule type" value="Transcribed_RNA"/>
</dbReference>
<keyword evidence="1" id="KW-0472">Membrane</keyword>
<dbReference type="AlphaFoldDB" id="A0A0A9F0Y4"/>
<name>A0A0A9F0Y4_ARUDO</name>
<organism evidence="2">
    <name type="scientific">Arundo donax</name>
    <name type="common">Giant reed</name>
    <name type="synonym">Donax arundinaceus</name>
    <dbReference type="NCBI Taxonomy" id="35708"/>
    <lineage>
        <taxon>Eukaryota</taxon>
        <taxon>Viridiplantae</taxon>
        <taxon>Streptophyta</taxon>
        <taxon>Embryophyta</taxon>
        <taxon>Tracheophyta</taxon>
        <taxon>Spermatophyta</taxon>
        <taxon>Magnoliopsida</taxon>
        <taxon>Liliopsida</taxon>
        <taxon>Poales</taxon>
        <taxon>Poaceae</taxon>
        <taxon>PACMAD clade</taxon>
        <taxon>Arundinoideae</taxon>
        <taxon>Arundineae</taxon>
        <taxon>Arundo</taxon>
    </lineage>
</organism>